<dbReference type="InterPro" id="IPR023631">
    <property type="entry name" value="Amidase_dom"/>
</dbReference>
<sequence>MAQSIVLFELTATEALQLLSNGTITVEEYARSLLGRIEERGDTVKAWAYLDPDLVLSEARRLDQIPLEQRGPLHGVPVGIKDVMDTKDMPTEYGSPIFKGHRPSCDASSVAILRAAGALIFGKTTTTEFTVTNSGPETTNPHDPNRTPGGSSCGSAAAVADLQVPLSLGVQTGGSVIRPASYTGTFAMKPSHNAISPDGQTTFSISFDTIGFFARSVEDLGLIADIYSIKDDDPPEDIPLKEVSVALVKTPFWSKAGEGTIAAVEQASTILRSHGVTVEEVSLPPDIDNEQSLARLQKVITSGEARVAFLRVYRQDKAKLAPQVRRLVENFNNFSHKERLEALDRYGSIRSKVDEIAAKYTVILTPSAVDEAPVGLDDMGSPIFNTLWTGLHMPVVNLPAFKGEHGMPIGVSLVAGRFRDQHLLNVAKVLAEPLMAEGGWRTRPDLVANDNAVAGPGPDDKAGEDHKL</sequence>
<comment type="caution">
    <text evidence="3">The sequence shown here is derived from an EMBL/GenBank/DDBJ whole genome shotgun (WGS) entry which is preliminary data.</text>
</comment>
<evidence type="ECO:0000259" key="2">
    <source>
        <dbReference type="Pfam" id="PF01425"/>
    </source>
</evidence>
<dbReference type="AlphaFoldDB" id="A0A420YKZ1"/>
<dbReference type="PANTHER" id="PTHR11895:SF7">
    <property type="entry name" value="GLUTAMYL-TRNA(GLN) AMIDOTRANSFERASE SUBUNIT A, MITOCHONDRIAL"/>
    <property type="match status" value="1"/>
</dbReference>
<feature type="compositionally biased region" description="Basic and acidic residues" evidence="1">
    <location>
        <begin position="458"/>
        <end position="468"/>
    </location>
</feature>
<feature type="compositionally biased region" description="Polar residues" evidence="1">
    <location>
        <begin position="133"/>
        <end position="142"/>
    </location>
</feature>
<feature type="region of interest" description="Disordered" evidence="1">
    <location>
        <begin position="447"/>
        <end position="468"/>
    </location>
</feature>
<evidence type="ECO:0000313" key="3">
    <source>
        <dbReference type="EMBL" id="RKU48538.1"/>
    </source>
</evidence>
<evidence type="ECO:0000313" key="4">
    <source>
        <dbReference type="Proteomes" id="UP000275385"/>
    </source>
</evidence>
<dbReference type="InterPro" id="IPR036928">
    <property type="entry name" value="AS_sf"/>
</dbReference>
<protein>
    <recommendedName>
        <fullName evidence="2">Amidase domain-containing protein</fullName>
    </recommendedName>
</protein>
<dbReference type="OrthoDB" id="6428749at2759"/>
<organism evidence="3 4">
    <name type="scientific">Coniochaeta pulveracea</name>
    <dbReference type="NCBI Taxonomy" id="177199"/>
    <lineage>
        <taxon>Eukaryota</taxon>
        <taxon>Fungi</taxon>
        <taxon>Dikarya</taxon>
        <taxon>Ascomycota</taxon>
        <taxon>Pezizomycotina</taxon>
        <taxon>Sordariomycetes</taxon>
        <taxon>Sordariomycetidae</taxon>
        <taxon>Coniochaetales</taxon>
        <taxon>Coniochaetaceae</taxon>
        <taxon>Coniochaeta</taxon>
    </lineage>
</organism>
<evidence type="ECO:0000256" key="1">
    <source>
        <dbReference type="SAM" id="MobiDB-lite"/>
    </source>
</evidence>
<dbReference type="Pfam" id="PF01425">
    <property type="entry name" value="Amidase"/>
    <property type="match status" value="1"/>
</dbReference>
<dbReference type="Gene3D" id="3.90.1300.10">
    <property type="entry name" value="Amidase signature (AS) domain"/>
    <property type="match status" value="1"/>
</dbReference>
<name>A0A420YKZ1_9PEZI</name>
<dbReference type="STRING" id="177199.A0A420YKZ1"/>
<dbReference type="SUPFAM" id="SSF75304">
    <property type="entry name" value="Amidase signature (AS) enzymes"/>
    <property type="match status" value="1"/>
</dbReference>
<keyword evidence="4" id="KW-1185">Reference proteome</keyword>
<dbReference type="Proteomes" id="UP000275385">
    <property type="component" value="Unassembled WGS sequence"/>
</dbReference>
<dbReference type="EMBL" id="QVQW01000004">
    <property type="protein sequence ID" value="RKU48538.1"/>
    <property type="molecule type" value="Genomic_DNA"/>
</dbReference>
<proteinExistence type="predicted"/>
<feature type="region of interest" description="Disordered" evidence="1">
    <location>
        <begin position="130"/>
        <end position="154"/>
    </location>
</feature>
<dbReference type="PANTHER" id="PTHR11895">
    <property type="entry name" value="TRANSAMIDASE"/>
    <property type="match status" value="1"/>
</dbReference>
<accession>A0A420YKZ1</accession>
<dbReference type="GO" id="GO:0003824">
    <property type="term" value="F:catalytic activity"/>
    <property type="evidence" value="ECO:0007669"/>
    <property type="project" value="InterPro"/>
</dbReference>
<dbReference type="InterPro" id="IPR000120">
    <property type="entry name" value="Amidase"/>
</dbReference>
<gene>
    <name evidence="3" type="ORF">DL546_007144</name>
</gene>
<feature type="domain" description="Amidase" evidence="2">
    <location>
        <begin position="30"/>
        <end position="424"/>
    </location>
</feature>
<reference evidence="3 4" key="1">
    <citation type="submission" date="2018-08" db="EMBL/GenBank/DDBJ databases">
        <title>Draft genome of the lignicolous fungus Coniochaeta pulveracea.</title>
        <authorList>
            <person name="Borstlap C.J."/>
            <person name="De Witt R.N."/>
            <person name="Botha A."/>
            <person name="Volschenk H."/>
        </authorList>
    </citation>
    <scope>NUCLEOTIDE SEQUENCE [LARGE SCALE GENOMIC DNA]</scope>
    <source>
        <strain evidence="3 4">CAB683</strain>
    </source>
</reference>